<dbReference type="OrthoDB" id="10251412at2759"/>
<dbReference type="InterPro" id="IPR057495">
    <property type="entry name" value="AAA_lid_BCS1"/>
</dbReference>
<feature type="region of interest" description="Disordered" evidence="13">
    <location>
        <begin position="416"/>
        <end position="443"/>
    </location>
</feature>
<comment type="subcellular location">
    <subcellularLocation>
        <location evidence="1">Mitochondrion inner membrane</location>
        <topology evidence="1">Single-pass membrane protein</topology>
    </subcellularLocation>
</comment>
<evidence type="ECO:0000256" key="4">
    <source>
        <dbReference type="ARBA" id="ARBA00022741"/>
    </source>
</evidence>
<dbReference type="GO" id="GO:0016887">
    <property type="term" value="F:ATP hydrolysis activity"/>
    <property type="evidence" value="ECO:0007669"/>
    <property type="project" value="InterPro"/>
</dbReference>
<feature type="domain" description="BCS1 N-terminal" evidence="15">
    <location>
        <begin position="31"/>
        <end position="212"/>
    </location>
</feature>
<keyword evidence="10" id="KW-0472">Membrane</keyword>
<dbReference type="Gene3D" id="3.40.50.300">
    <property type="entry name" value="P-loop containing nucleotide triphosphate hydrolases"/>
    <property type="match status" value="1"/>
</dbReference>
<evidence type="ECO:0000259" key="15">
    <source>
        <dbReference type="SMART" id="SM01024"/>
    </source>
</evidence>
<dbReference type="InterPro" id="IPR014851">
    <property type="entry name" value="BCS1_N"/>
</dbReference>
<dbReference type="Proteomes" id="UP000298030">
    <property type="component" value="Unassembled WGS sequence"/>
</dbReference>
<dbReference type="CDD" id="cd19510">
    <property type="entry name" value="RecA-like_BCS1"/>
    <property type="match status" value="1"/>
</dbReference>
<dbReference type="Pfam" id="PF25426">
    <property type="entry name" value="AAA_lid_BCS1"/>
    <property type="match status" value="1"/>
</dbReference>
<evidence type="ECO:0000256" key="5">
    <source>
        <dbReference type="ARBA" id="ARBA00022792"/>
    </source>
</evidence>
<feature type="region of interest" description="Disordered" evidence="13">
    <location>
        <begin position="460"/>
        <end position="484"/>
    </location>
</feature>
<dbReference type="EMBL" id="QPFP01000021">
    <property type="protein sequence ID" value="TEB30948.1"/>
    <property type="molecule type" value="Genomic_DNA"/>
</dbReference>
<keyword evidence="3" id="KW-0812">Transmembrane</keyword>
<gene>
    <name evidence="16" type="ORF">FA13DRAFT_1733366</name>
</gene>
<accession>A0A4Y7TAJ2</accession>
<dbReference type="AlphaFoldDB" id="A0A4Y7TAJ2"/>
<evidence type="ECO:0000256" key="6">
    <source>
        <dbReference type="ARBA" id="ARBA00022801"/>
    </source>
</evidence>
<evidence type="ECO:0000256" key="11">
    <source>
        <dbReference type="ARBA" id="ARBA00048778"/>
    </source>
</evidence>
<feature type="region of interest" description="Disordered" evidence="13">
    <location>
        <begin position="538"/>
        <end position="582"/>
    </location>
</feature>
<organism evidence="16 17">
    <name type="scientific">Coprinellus micaceus</name>
    <name type="common">Glistening ink-cap mushroom</name>
    <name type="synonym">Coprinus micaceus</name>
    <dbReference type="NCBI Taxonomy" id="71717"/>
    <lineage>
        <taxon>Eukaryota</taxon>
        <taxon>Fungi</taxon>
        <taxon>Dikarya</taxon>
        <taxon>Basidiomycota</taxon>
        <taxon>Agaricomycotina</taxon>
        <taxon>Agaricomycetes</taxon>
        <taxon>Agaricomycetidae</taxon>
        <taxon>Agaricales</taxon>
        <taxon>Agaricineae</taxon>
        <taxon>Psathyrellaceae</taxon>
        <taxon>Coprinellus</taxon>
    </lineage>
</organism>
<evidence type="ECO:0000259" key="14">
    <source>
        <dbReference type="SMART" id="SM00382"/>
    </source>
</evidence>
<keyword evidence="9" id="KW-0496">Mitochondrion</keyword>
<dbReference type="Pfam" id="PF00004">
    <property type="entry name" value="AAA"/>
    <property type="match status" value="2"/>
</dbReference>
<proteinExistence type="inferred from homology"/>
<dbReference type="SUPFAM" id="SSF52540">
    <property type="entry name" value="P-loop containing nucleoside triphosphate hydrolases"/>
    <property type="match status" value="1"/>
</dbReference>
<comment type="caution">
    <text evidence="16">The sequence shown here is derived from an EMBL/GenBank/DDBJ whole genome shotgun (WGS) entry which is preliminary data.</text>
</comment>
<dbReference type="SMART" id="SM01024">
    <property type="entry name" value="BCS1_N"/>
    <property type="match status" value="1"/>
</dbReference>
<comment type="catalytic activity">
    <reaction evidence="11">
        <text>ATP + H2O = ADP + phosphate + H(+)</text>
        <dbReference type="Rhea" id="RHEA:13065"/>
        <dbReference type="ChEBI" id="CHEBI:15377"/>
        <dbReference type="ChEBI" id="CHEBI:15378"/>
        <dbReference type="ChEBI" id="CHEBI:30616"/>
        <dbReference type="ChEBI" id="CHEBI:43474"/>
        <dbReference type="ChEBI" id="CHEBI:456216"/>
    </reaction>
    <physiologicalReaction direction="left-to-right" evidence="11">
        <dbReference type="Rhea" id="RHEA:13066"/>
    </physiologicalReaction>
</comment>
<feature type="non-terminal residue" evidence="16">
    <location>
        <position position="1"/>
    </location>
</feature>
<protein>
    <submittedName>
        <fullName evidence="16">P-loop containing nucleoside triphosphate hydrolase protein</fullName>
    </submittedName>
</protein>
<dbReference type="GO" id="GO:0005524">
    <property type="term" value="F:ATP binding"/>
    <property type="evidence" value="ECO:0007669"/>
    <property type="project" value="UniProtKB-KW"/>
</dbReference>
<dbReference type="GO" id="GO:0005743">
    <property type="term" value="C:mitochondrial inner membrane"/>
    <property type="evidence" value="ECO:0007669"/>
    <property type="project" value="UniProtKB-SubCell"/>
</dbReference>
<dbReference type="InterPro" id="IPR050747">
    <property type="entry name" value="Mitochondrial_chaperone_BCS1"/>
</dbReference>
<feature type="domain" description="AAA+ ATPase" evidence="14">
    <location>
        <begin position="243"/>
        <end position="397"/>
    </location>
</feature>
<dbReference type="InterPro" id="IPR003593">
    <property type="entry name" value="AAA+_ATPase"/>
</dbReference>
<keyword evidence="7 12" id="KW-0067">ATP-binding</keyword>
<dbReference type="InterPro" id="IPR027417">
    <property type="entry name" value="P-loop_NTPase"/>
</dbReference>
<dbReference type="PROSITE" id="PS00674">
    <property type="entry name" value="AAA"/>
    <property type="match status" value="1"/>
</dbReference>
<evidence type="ECO:0000256" key="1">
    <source>
        <dbReference type="ARBA" id="ARBA00004434"/>
    </source>
</evidence>
<sequence>FDHLTPSFHARCFPQTLTTLLASGRDWLNLLLLGVFAEWAHRRLNTLGQWALGLVVVNATFSHTDPSYKWLILWLTKQPQWSHNRDFRVSTLAVGVEDGVALMNSSPNKLSERTNIFLLPEKSSTYHTWFWVDVDEDQKQMPTGHSPRQELHLQIYARAGPSLLIELLKEAEQTYRSLEVGSINILRAQRAPWSGYEWDSSGTKRTRPLESVVLEEGVSNKLLNDVQEFLESREWYRQRGIPFRRGYLMYGPPGSGKTSFIAALAAELELDIYILPLGGSELDDAGLGSLLAQVPSRAILLIEDIDASRRGISGRKHLNSSQCQYGRPPETVSCVVCHCPKKPLTSLTLAGLLNALDGIEASEGRLLFATTNHKEALDPALCRPGRMDVHIEFGMASKYQAKQLFKRFYPEHEFGNAVPPRSRSSSSMRASKPSSVQSHASGYTDDLVTAVSSAAEEITEFMTSPPSPPSAVYRAPSPAPREMPSHGIESLASRFASTIPERSCTMAMLQEYLMSYKRDPLGASQEGNVMDFLRRPELAESVEGGSGKTSRGVSIEREDSEGLVHTSTLDDEVDAMLEEASS</sequence>
<evidence type="ECO:0000313" key="17">
    <source>
        <dbReference type="Proteomes" id="UP000298030"/>
    </source>
</evidence>
<dbReference type="PANTHER" id="PTHR23070">
    <property type="entry name" value="BCS1 AAA-TYPE ATPASE"/>
    <property type="match status" value="1"/>
</dbReference>
<name>A0A4Y7TAJ2_COPMI</name>
<keyword evidence="6 16" id="KW-0378">Hydrolase</keyword>
<evidence type="ECO:0000256" key="9">
    <source>
        <dbReference type="ARBA" id="ARBA00023128"/>
    </source>
</evidence>
<comment type="similarity">
    <text evidence="2">Belongs to the AAA ATPase family. BCS1 subfamily.</text>
</comment>
<keyword evidence="5" id="KW-0999">Mitochondrion inner membrane</keyword>
<evidence type="ECO:0000256" key="3">
    <source>
        <dbReference type="ARBA" id="ARBA00022692"/>
    </source>
</evidence>
<keyword evidence="8" id="KW-1133">Transmembrane helix</keyword>
<dbReference type="Pfam" id="PF08740">
    <property type="entry name" value="BCS1_N"/>
    <property type="match status" value="1"/>
</dbReference>
<evidence type="ECO:0000256" key="12">
    <source>
        <dbReference type="RuleBase" id="RU003651"/>
    </source>
</evidence>
<evidence type="ECO:0000256" key="8">
    <source>
        <dbReference type="ARBA" id="ARBA00022989"/>
    </source>
</evidence>
<evidence type="ECO:0000313" key="16">
    <source>
        <dbReference type="EMBL" id="TEB30948.1"/>
    </source>
</evidence>
<keyword evidence="4 12" id="KW-0547">Nucleotide-binding</keyword>
<dbReference type="STRING" id="71717.A0A4Y7TAJ2"/>
<dbReference type="InterPro" id="IPR003960">
    <property type="entry name" value="ATPase_AAA_CS"/>
</dbReference>
<reference evidence="16 17" key="1">
    <citation type="journal article" date="2019" name="Nat. Ecol. Evol.">
        <title>Megaphylogeny resolves global patterns of mushroom evolution.</title>
        <authorList>
            <person name="Varga T."/>
            <person name="Krizsan K."/>
            <person name="Foldi C."/>
            <person name="Dima B."/>
            <person name="Sanchez-Garcia M."/>
            <person name="Sanchez-Ramirez S."/>
            <person name="Szollosi G.J."/>
            <person name="Szarkandi J.G."/>
            <person name="Papp V."/>
            <person name="Albert L."/>
            <person name="Andreopoulos W."/>
            <person name="Angelini C."/>
            <person name="Antonin V."/>
            <person name="Barry K.W."/>
            <person name="Bougher N.L."/>
            <person name="Buchanan P."/>
            <person name="Buyck B."/>
            <person name="Bense V."/>
            <person name="Catcheside P."/>
            <person name="Chovatia M."/>
            <person name="Cooper J."/>
            <person name="Damon W."/>
            <person name="Desjardin D."/>
            <person name="Finy P."/>
            <person name="Geml J."/>
            <person name="Haridas S."/>
            <person name="Hughes K."/>
            <person name="Justo A."/>
            <person name="Karasinski D."/>
            <person name="Kautmanova I."/>
            <person name="Kiss B."/>
            <person name="Kocsube S."/>
            <person name="Kotiranta H."/>
            <person name="LaButti K.M."/>
            <person name="Lechner B.E."/>
            <person name="Liimatainen K."/>
            <person name="Lipzen A."/>
            <person name="Lukacs Z."/>
            <person name="Mihaltcheva S."/>
            <person name="Morgado L.N."/>
            <person name="Niskanen T."/>
            <person name="Noordeloos M.E."/>
            <person name="Ohm R.A."/>
            <person name="Ortiz-Santana B."/>
            <person name="Ovrebo C."/>
            <person name="Racz N."/>
            <person name="Riley R."/>
            <person name="Savchenko A."/>
            <person name="Shiryaev A."/>
            <person name="Soop K."/>
            <person name="Spirin V."/>
            <person name="Szebenyi C."/>
            <person name="Tomsovsky M."/>
            <person name="Tulloss R.E."/>
            <person name="Uehling J."/>
            <person name="Grigoriev I.V."/>
            <person name="Vagvolgyi C."/>
            <person name="Papp T."/>
            <person name="Martin F.M."/>
            <person name="Miettinen O."/>
            <person name="Hibbett D.S."/>
            <person name="Nagy L.G."/>
        </authorList>
    </citation>
    <scope>NUCLEOTIDE SEQUENCE [LARGE SCALE GENOMIC DNA]</scope>
    <source>
        <strain evidence="16 17">FP101781</strain>
    </source>
</reference>
<dbReference type="SMART" id="SM00382">
    <property type="entry name" value="AAA"/>
    <property type="match status" value="1"/>
</dbReference>
<feature type="compositionally biased region" description="Low complexity" evidence="13">
    <location>
        <begin position="419"/>
        <end position="435"/>
    </location>
</feature>
<feature type="compositionally biased region" description="Acidic residues" evidence="13">
    <location>
        <begin position="569"/>
        <end position="582"/>
    </location>
</feature>
<evidence type="ECO:0000256" key="7">
    <source>
        <dbReference type="ARBA" id="ARBA00022840"/>
    </source>
</evidence>
<dbReference type="InterPro" id="IPR003959">
    <property type="entry name" value="ATPase_AAA_core"/>
</dbReference>
<evidence type="ECO:0000256" key="10">
    <source>
        <dbReference type="ARBA" id="ARBA00023136"/>
    </source>
</evidence>
<evidence type="ECO:0000256" key="2">
    <source>
        <dbReference type="ARBA" id="ARBA00007448"/>
    </source>
</evidence>
<evidence type="ECO:0000256" key="13">
    <source>
        <dbReference type="SAM" id="MobiDB-lite"/>
    </source>
</evidence>
<keyword evidence="17" id="KW-1185">Reference proteome</keyword>